<accession>A0AAD7GH72</accession>
<proteinExistence type="predicted"/>
<dbReference type="InterPro" id="IPR024983">
    <property type="entry name" value="CHAT_dom"/>
</dbReference>
<evidence type="ECO:0000313" key="3">
    <source>
        <dbReference type="Proteomes" id="UP001221757"/>
    </source>
</evidence>
<evidence type="ECO:0000313" key="2">
    <source>
        <dbReference type="EMBL" id="KAJ7694578.1"/>
    </source>
</evidence>
<reference evidence="2" key="1">
    <citation type="submission" date="2023-03" db="EMBL/GenBank/DDBJ databases">
        <title>Massive genome expansion in bonnet fungi (Mycena s.s.) driven by repeated elements and novel gene families across ecological guilds.</title>
        <authorList>
            <consortium name="Lawrence Berkeley National Laboratory"/>
            <person name="Harder C.B."/>
            <person name="Miyauchi S."/>
            <person name="Viragh M."/>
            <person name="Kuo A."/>
            <person name="Thoen E."/>
            <person name="Andreopoulos B."/>
            <person name="Lu D."/>
            <person name="Skrede I."/>
            <person name="Drula E."/>
            <person name="Henrissat B."/>
            <person name="Morin E."/>
            <person name="Kohler A."/>
            <person name="Barry K."/>
            <person name="LaButti K."/>
            <person name="Morin E."/>
            <person name="Salamov A."/>
            <person name="Lipzen A."/>
            <person name="Mereny Z."/>
            <person name="Hegedus B."/>
            <person name="Baldrian P."/>
            <person name="Stursova M."/>
            <person name="Weitz H."/>
            <person name="Taylor A."/>
            <person name="Grigoriev I.V."/>
            <person name="Nagy L.G."/>
            <person name="Martin F."/>
            <person name="Kauserud H."/>
        </authorList>
    </citation>
    <scope>NUCLEOTIDE SEQUENCE</scope>
    <source>
        <strain evidence="2">CBHHK067</strain>
    </source>
</reference>
<organism evidence="2 3">
    <name type="scientific">Mycena rosella</name>
    <name type="common">Pink bonnet</name>
    <name type="synonym">Agaricus rosellus</name>
    <dbReference type="NCBI Taxonomy" id="1033263"/>
    <lineage>
        <taxon>Eukaryota</taxon>
        <taxon>Fungi</taxon>
        <taxon>Dikarya</taxon>
        <taxon>Basidiomycota</taxon>
        <taxon>Agaricomycotina</taxon>
        <taxon>Agaricomycetes</taxon>
        <taxon>Agaricomycetidae</taxon>
        <taxon>Agaricales</taxon>
        <taxon>Marasmiineae</taxon>
        <taxon>Mycenaceae</taxon>
        <taxon>Mycena</taxon>
    </lineage>
</organism>
<sequence>MPSSLQATVTEVKTCTWVHFTCHGVQNPVDPTKSFLQLYDTNLDLDSILQTSLPNSEFVFLAACQTAKGDIELVNESLHLGGLYCWSFKAAIGTMWTMMDEDGPIIAEGVYGLSSEVRARIDKVGDTAEALQIAVRKLWDSGVPYERWMPFIHIGV</sequence>
<dbReference type="Pfam" id="PF12770">
    <property type="entry name" value="CHAT"/>
    <property type="match status" value="1"/>
</dbReference>
<gene>
    <name evidence="2" type="ORF">B0H17DRAFT_931702</name>
</gene>
<evidence type="ECO:0000259" key="1">
    <source>
        <dbReference type="Pfam" id="PF12770"/>
    </source>
</evidence>
<keyword evidence="3" id="KW-1185">Reference proteome</keyword>
<protein>
    <recommendedName>
        <fullName evidence="1">CHAT domain-containing protein</fullName>
    </recommendedName>
</protein>
<dbReference type="Proteomes" id="UP001221757">
    <property type="component" value="Unassembled WGS sequence"/>
</dbReference>
<feature type="domain" description="CHAT" evidence="1">
    <location>
        <begin position="11"/>
        <end position="155"/>
    </location>
</feature>
<comment type="caution">
    <text evidence="2">The sequence shown here is derived from an EMBL/GenBank/DDBJ whole genome shotgun (WGS) entry which is preliminary data.</text>
</comment>
<dbReference type="AlphaFoldDB" id="A0AAD7GH72"/>
<dbReference type="EMBL" id="JARKIE010000041">
    <property type="protein sequence ID" value="KAJ7694578.1"/>
    <property type="molecule type" value="Genomic_DNA"/>
</dbReference>
<name>A0AAD7GH72_MYCRO</name>